<dbReference type="InterPro" id="IPR009057">
    <property type="entry name" value="Homeodomain-like_sf"/>
</dbReference>
<feature type="domain" description="HTH tetR-type" evidence="5">
    <location>
        <begin position="16"/>
        <end position="76"/>
    </location>
</feature>
<dbReference type="PANTHER" id="PTHR30055:SF148">
    <property type="entry name" value="TETR-FAMILY TRANSCRIPTIONAL REGULATOR"/>
    <property type="match status" value="1"/>
</dbReference>
<evidence type="ECO:0000313" key="6">
    <source>
        <dbReference type="EMBL" id="OIJ65018.1"/>
    </source>
</evidence>
<dbReference type="SUPFAM" id="SSF46689">
    <property type="entry name" value="Homeodomain-like"/>
    <property type="match status" value="1"/>
</dbReference>
<evidence type="ECO:0000256" key="2">
    <source>
        <dbReference type="ARBA" id="ARBA00023125"/>
    </source>
</evidence>
<dbReference type="Pfam" id="PF00440">
    <property type="entry name" value="TetR_N"/>
    <property type="match status" value="1"/>
</dbReference>
<keyword evidence="2 4" id="KW-0238">DNA-binding</keyword>
<dbReference type="PANTHER" id="PTHR30055">
    <property type="entry name" value="HTH-TYPE TRANSCRIPTIONAL REGULATOR RUTR"/>
    <property type="match status" value="1"/>
</dbReference>
<keyword evidence="3" id="KW-0804">Transcription</keyword>
<dbReference type="InterPro" id="IPR036271">
    <property type="entry name" value="Tet_transcr_reg_TetR-rel_C_sf"/>
</dbReference>
<sequence>MAVAKKAPGTARVRGEARLESIRRVVLELVAERGIEGVTIDAIAVAAQTSKQTLYNRWPTKADLVRDAVRLSFDGATPGDPGDLGSLREELRLILESAAEMLRTNRRLIIALVDGAQRDETIMSIMRQDTREAYREVLQRPFKRAIARGEIGPMTDLNLVSDIALPLLLHRAMWGELIDDRVVAGLLDNVILRLAATPSER</sequence>
<dbReference type="RefSeq" id="WP_046585674.1">
    <property type="nucleotide sequence ID" value="NZ_LAVA02000066.1"/>
</dbReference>
<dbReference type="Gene3D" id="1.10.10.60">
    <property type="entry name" value="Homeodomain-like"/>
    <property type="match status" value="1"/>
</dbReference>
<dbReference type="Proteomes" id="UP000034196">
    <property type="component" value="Unassembled WGS sequence"/>
</dbReference>
<proteinExistence type="predicted"/>
<dbReference type="AlphaFoldDB" id="A0A1J4NSC8"/>
<protein>
    <recommendedName>
        <fullName evidence="5">HTH tetR-type domain-containing protein</fullName>
    </recommendedName>
</protein>
<dbReference type="GO" id="GO:0000976">
    <property type="term" value="F:transcription cis-regulatory region binding"/>
    <property type="evidence" value="ECO:0007669"/>
    <property type="project" value="TreeGrafter"/>
</dbReference>
<dbReference type="EMBL" id="LAVA02000066">
    <property type="protein sequence ID" value="OIJ65018.1"/>
    <property type="molecule type" value="Genomic_DNA"/>
</dbReference>
<evidence type="ECO:0000259" key="5">
    <source>
        <dbReference type="PROSITE" id="PS50977"/>
    </source>
</evidence>
<dbReference type="GO" id="GO:0003700">
    <property type="term" value="F:DNA-binding transcription factor activity"/>
    <property type="evidence" value="ECO:0007669"/>
    <property type="project" value="TreeGrafter"/>
</dbReference>
<dbReference type="InterPro" id="IPR011075">
    <property type="entry name" value="TetR_C"/>
</dbReference>
<evidence type="ECO:0000256" key="1">
    <source>
        <dbReference type="ARBA" id="ARBA00023015"/>
    </source>
</evidence>
<dbReference type="PROSITE" id="PS50977">
    <property type="entry name" value="HTH_TETR_2"/>
    <property type="match status" value="1"/>
</dbReference>
<dbReference type="InterPro" id="IPR001647">
    <property type="entry name" value="HTH_TetR"/>
</dbReference>
<organism evidence="6 7">
    <name type="scientific">Streptomyces mangrovisoli</name>
    <dbReference type="NCBI Taxonomy" id="1428628"/>
    <lineage>
        <taxon>Bacteria</taxon>
        <taxon>Bacillati</taxon>
        <taxon>Actinomycetota</taxon>
        <taxon>Actinomycetes</taxon>
        <taxon>Kitasatosporales</taxon>
        <taxon>Streptomycetaceae</taxon>
        <taxon>Streptomyces</taxon>
    </lineage>
</organism>
<evidence type="ECO:0000256" key="3">
    <source>
        <dbReference type="ARBA" id="ARBA00023163"/>
    </source>
</evidence>
<accession>A0A1J4NSC8</accession>
<reference evidence="6" key="1">
    <citation type="submission" date="2016-10" db="EMBL/GenBank/DDBJ databases">
        <title>Genome sequence of Streptomyces mangrovisoli MUSC 149.</title>
        <authorList>
            <person name="Lee L.-H."/>
            <person name="Ser H.-L."/>
        </authorList>
    </citation>
    <scope>NUCLEOTIDE SEQUENCE [LARGE SCALE GENOMIC DNA]</scope>
    <source>
        <strain evidence="6">MUSC 149</strain>
    </source>
</reference>
<dbReference type="STRING" id="1428628.WN71_025800"/>
<comment type="caution">
    <text evidence="6">The sequence shown here is derived from an EMBL/GenBank/DDBJ whole genome shotgun (WGS) entry which is preliminary data.</text>
</comment>
<dbReference type="Gene3D" id="1.10.357.10">
    <property type="entry name" value="Tetracycline Repressor, domain 2"/>
    <property type="match status" value="1"/>
</dbReference>
<gene>
    <name evidence="6" type="ORF">WN71_025800</name>
</gene>
<dbReference type="InterPro" id="IPR050109">
    <property type="entry name" value="HTH-type_TetR-like_transc_reg"/>
</dbReference>
<feature type="DNA-binding region" description="H-T-H motif" evidence="4">
    <location>
        <begin position="39"/>
        <end position="58"/>
    </location>
</feature>
<dbReference type="SUPFAM" id="SSF48498">
    <property type="entry name" value="Tetracyclin repressor-like, C-terminal domain"/>
    <property type="match status" value="1"/>
</dbReference>
<evidence type="ECO:0000256" key="4">
    <source>
        <dbReference type="PROSITE-ProRule" id="PRU00335"/>
    </source>
</evidence>
<evidence type="ECO:0000313" key="7">
    <source>
        <dbReference type="Proteomes" id="UP000034196"/>
    </source>
</evidence>
<dbReference type="Pfam" id="PF16859">
    <property type="entry name" value="TetR_C_11"/>
    <property type="match status" value="1"/>
</dbReference>
<keyword evidence="7" id="KW-1185">Reference proteome</keyword>
<name>A0A1J4NSC8_9ACTN</name>
<keyword evidence="1" id="KW-0805">Transcription regulation</keyword>